<accession>A0AA40F5B5</accession>
<evidence type="ECO:0000256" key="1">
    <source>
        <dbReference type="SAM" id="MobiDB-lite"/>
    </source>
</evidence>
<evidence type="ECO:0000313" key="2">
    <source>
        <dbReference type="EMBL" id="KAK0751527.1"/>
    </source>
</evidence>
<protein>
    <submittedName>
        <fullName evidence="2">Uncharacterized protein</fullName>
    </submittedName>
</protein>
<dbReference type="AlphaFoldDB" id="A0AA40F5B5"/>
<name>A0AA40F5B5_9PEZI</name>
<dbReference type="Proteomes" id="UP001172155">
    <property type="component" value="Unassembled WGS sequence"/>
</dbReference>
<sequence length="110" mass="12141">MRVLVDFGALTAADWSWGVVESLLKELSSHDRRVSPQSVQACKDQVAGKKHLAFFLSSLLKTRRRCQGSAVVNTTRALCGVVDRVSHHHHHQQAPGCRRPGLGRGLSEMD</sequence>
<keyword evidence="3" id="KW-1185">Reference proteome</keyword>
<dbReference type="EMBL" id="JAUKUD010000002">
    <property type="protein sequence ID" value="KAK0751527.1"/>
    <property type="molecule type" value="Genomic_DNA"/>
</dbReference>
<comment type="caution">
    <text evidence="2">The sequence shown here is derived from an EMBL/GenBank/DDBJ whole genome shotgun (WGS) entry which is preliminary data.</text>
</comment>
<proteinExistence type="predicted"/>
<evidence type="ECO:0000313" key="3">
    <source>
        <dbReference type="Proteomes" id="UP001172155"/>
    </source>
</evidence>
<gene>
    <name evidence="2" type="ORF">B0T18DRAFT_402714</name>
</gene>
<feature type="region of interest" description="Disordered" evidence="1">
    <location>
        <begin position="89"/>
        <end position="110"/>
    </location>
</feature>
<organism evidence="2 3">
    <name type="scientific">Schizothecium vesticola</name>
    <dbReference type="NCBI Taxonomy" id="314040"/>
    <lineage>
        <taxon>Eukaryota</taxon>
        <taxon>Fungi</taxon>
        <taxon>Dikarya</taxon>
        <taxon>Ascomycota</taxon>
        <taxon>Pezizomycotina</taxon>
        <taxon>Sordariomycetes</taxon>
        <taxon>Sordariomycetidae</taxon>
        <taxon>Sordariales</taxon>
        <taxon>Schizotheciaceae</taxon>
        <taxon>Schizothecium</taxon>
    </lineage>
</organism>
<reference evidence="2" key="1">
    <citation type="submission" date="2023-06" db="EMBL/GenBank/DDBJ databases">
        <title>Genome-scale phylogeny and comparative genomics of the fungal order Sordariales.</title>
        <authorList>
            <consortium name="Lawrence Berkeley National Laboratory"/>
            <person name="Hensen N."/>
            <person name="Bonometti L."/>
            <person name="Westerberg I."/>
            <person name="Brannstrom I.O."/>
            <person name="Guillou S."/>
            <person name="Cros-Aarteil S."/>
            <person name="Calhoun S."/>
            <person name="Haridas S."/>
            <person name="Kuo A."/>
            <person name="Mondo S."/>
            <person name="Pangilinan J."/>
            <person name="Riley R."/>
            <person name="LaButti K."/>
            <person name="Andreopoulos B."/>
            <person name="Lipzen A."/>
            <person name="Chen C."/>
            <person name="Yanf M."/>
            <person name="Daum C."/>
            <person name="Ng V."/>
            <person name="Clum A."/>
            <person name="Steindorff A."/>
            <person name="Ohm R."/>
            <person name="Martin F."/>
            <person name="Silar P."/>
            <person name="Natvig D."/>
            <person name="Lalanne C."/>
            <person name="Gautier V."/>
            <person name="Ament-velasquez S.L."/>
            <person name="Kruys A."/>
            <person name="Hutchinson M.I."/>
            <person name="Powell A.J."/>
            <person name="Barry K."/>
            <person name="Miller A.N."/>
            <person name="Grigoriev I.V."/>
            <person name="Debuchy R."/>
            <person name="Gladieux P."/>
            <person name="Thoren M.H."/>
            <person name="Johannesson H."/>
        </authorList>
    </citation>
    <scope>NUCLEOTIDE SEQUENCE</scope>
    <source>
        <strain evidence="2">SMH3187-1</strain>
    </source>
</reference>